<keyword evidence="1" id="KW-0732">Signal</keyword>
<dbReference type="AlphaFoldDB" id="A0A916TDB7"/>
<dbReference type="Proteomes" id="UP000621454">
    <property type="component" value="Unassembled WGS sequence"/>
</dbReference>
<gene>
    <name evidence="2" type="ORF">GCM10011489_30740</name>
</gene>
<organism evidence="2 3">
    <name type="scientific">Gordonia jinhuaensis</name>
    <dbReference type="NCBI Taxonomy" id="1517702"/>
    <lineage>
        <taxon>Bacteria</taxon>
        <taxon>Bacillati</taxon>
        <taxon>Actinomycetota</taxon>
        <taxon>Actinomycetes</taxon>
        <taxon>Mycobacteriales</taxon>
        <taxon>Gordoniaceae</taxon>
        <taxon>Gordonia</taxon>
    </lineage>
</organism>
<reference evidence="2" key="2">
    <citation type="submission" date="2020-09" db="EMBL/GenBank/DDBJ databases">
        <authorList>
            <person name="Sun Q."/>
            <person name="Zhou Y."/>
        </authorList>
    </citation>
    <scope>NUCLEOTIDE SEQUENCE</scope>
    <source>
        <strain evidence="2">CGMCC 1.12827</strain>
    </source>
</reference>
<evidence type="ECO:0000313" key="3">
    <source>
        <dbReference type="Proteomes" id="UP000621454"/>
    </source>
</evidence>
<feature type="chain" id="PRO_5038100810" evidence="1">
    <location>
        <begin position="21"/>
        <end position="425"/>
    </location>
</feature>
<dbReference type="EMBL" id="BMGC01000027">
    <property type="protein sequence ID" value="GGB41023.1"/>
    <property type="molecule type" value="Genomic_DNA"/>
</dbReference>
<name>A0A916TDB7_9ACTN</name>
<evidence type="ECO:0000313" key="2">
    <source>
        <dbReference type="EMBL" id="GGB41023.1"/>
    </source>
</evidence>
<feature type="signal peptide" evidence="1">
    <location>
        <begin position="1"/>
        <end position="20"/>
    </location>
</feature>
<reference evidence="2" key="1">
    <citation type="journal article" date="2014" name="Int. J. Syst. Evol. Microbiol.">
        <title>Complete genome sequence of Corynebacterium casei LMG S-19264T (=DSM 44701T), isolated from a smear-ripened cheese.</title>
        <authorList>
            <consortium name="US DOE Joint Genome Institute (JGI-PGF)"/>
            <person name="Walter F."/>
            <person name="Albersmeier A."/>
            <person name="Kalinowski J."/>
            <person name="Ruckert C."/>
        </authorList>
    </citation>
    <scope>NUCLEOTIDE SEQUENCE</scope>
    <source>
        <strain evidence="2">CGMCC 1.12827</strain>
    </source>
</reference>
<evidence type="ECO:0000256" key="1">
    <source>
        <dbReference type="SAM" id="SignalP"/>
    </source>
</evidence>
<proteinExistence type="predicted"/>
<protein>
    <submittedName>
        <fullName evidence="2">Uncharacterized protein</fullName>
    </submittedName>
</protein>
<accession>A0A916TDB7</accession>
<sequence length="425" mass="43536">MVAALAVVLAMVGSAGVASGAPVRSGPTFLPGAQATSSGCGWKAVPNALYPDLNARYWQVSVPLKQGQQIRLDGRFPHARYMAVALQGAGSGSGDAIHDSLISPAAGSTNPFVVGADRNATARSYQLSVVPAAVPATCVPNTLYTGSAKGGQISILYRIYQVDHDVDEASGGAGFPSVTVVDSNETTVSTCSANNPTLVAPATFASLPPVAAAGIGAFGTNPPTWQKFINAQTSYAQLLRSDLLGDSAYSAVTGVTAKGAAGGLGANVDNQYVTTLLNPHYGKVLVVTATMPTFPATGSGQSPMGSGQVRYWSMCSEKFATTQAVACLADESIPLDAQRHFTVVVSAPADRPRYATPACGVAWLPASTSPGTALVMRNLLADASFTQSIAHATLNHESDTMGAYYPSGRYLADAAEFDAGGCHPA</sequence>
<comment type="caution">
    <text evidence="2">The sequence shown here is derived from an EMBL/GenBank/DDBJ whole genome shotgun (WGS) entry which is preliminary data.</text>
</comment>
<keyword evidence="3" id="KW-1185">Reference proteome</keyword>